<dbReference type="AlphaFoldDB" id="A0A0C3F956"/>
<evidence type="ECO:0000313" key="3">
    <source>
        <dbReference type="EMBL" id="KIM81150.1"/>
    </source>
</evidence>
<feature type="transmembrane region" description="Helical" evidence="1">
    <location>
        <begin position="108"/>
        <end position="133"/>
    </location>
</feature>
<evidence type="ECO:0000256" key="1">
    <source>
        <dbReference type="SAM" id="Phobius"/>
    </source>
</evidence>
<dbReference type="Proteomes" id="UP000054166">
    <property type="component" value="Unassembled WGS sequence"/>
</dbReference>
<evidence type="ECO:0000259" key="2">
    <source>
        <dbReference type="Pfam" id="PF20152"/>
    </source>
</evidence>
<dbReference type="InterPro" id="IPR045339">
    <property type="entry name" value="DUF6534"/>
</dbReference>
<keyword evidence="1" id="KW-1133">Transmembrane helix</keyword>
<proteinExistence type="predicted"/>
<dbReference type="HOGENOM" id="CLU_1816523_0_0_1"/>
<dbReference type="Pfam" id="PF20152">
    <property type="entry name" value="DUF6534"/>
    <property type="match status" value="1"/>
</dbReference>
<keyword evidence="1" id="KW-0812">Transmembrane</keyword>
<keyword evidence="1" id="KW-0472">Membrane</keyword>
<gene>
    <name evidence="3" type="ORF">PILCRDRAFT_821591</name>
</gene>
<organism evidence="3 4">
    <name type="scientific">Piloderma croceum (strain F 1598)</name>
    <dbReference type="NCBI Taxonomy" id="765440"/>
    <lineage>
        <taxon>Eukaryota</taxon>
        <taxon>Fungi</taxon>
        <taxon>Dikarya</taxon>
        <taxon>Basidiomycota</taxon>
        <taxon>Agaricomycotina</taxon>
        <taxon>Agaricomycetes</taxon>
        <taxon>Agaricomycetidae</taxon>
        <taxon>Atheliales</taxon>
        <taxon>Atheliaceae</taxon>
        <taxon>Piloderma</taxon>
    </lineage>
</organism>
<evidence type="ECO:0000313" key="4">
    <source>
        <dbReference type="Proteomes" id="UP000054166"/>
    </source>
</evidence>
<dbReference type="OrthoDB" id="2535105at2759"/>
<sequence>MVIIIIVQALYAVRLWRLTRISKGSFKGKIVPWIVTLLVIAALAICIAVSKLIYTIDYFTPTDLIKCAVFCALITPSVVDVLIVASLCSTLAKLRTGFEKTDSVLKSLMLYIINTGVLTSICPLAAIALYAAYPRNLILNFQ</sequence>
<reference evidence="3 4" key="1">
    <citation type="submission" date="2014-04" db="EMBL/GenBank/DDBJ databases">
        <authorList>
            <consortium name="DOE Joint Genome Institute"/>
            <person name="Kuo A."/>
            <person name="Tarkka M."/>
            <person name="Buscot F."/>
            <person name="Kohler A."/>
            <person name="Nagy L.G."/>
            <person name="Floudas D."/>
            <person name="Copeland A."/>
            <person name="Barry K.W."/>
            <person name="Cichocki N."/>
            <person name="Veneault-Fourrey C."/>
            <person name="LaButti K."/>
            <person name="Lindquist E.A."/>
            <person name="Lipzen A."/>
            <person name="Lundell T."/>
            <person name="Morin E."/>
            <person name="Murat C."/>
            <person name="Sun H."/>
            <person name="Tunlid A."/>
            <person name="Henrissat B."/>
            <person name="Grigoriev I.V."/>
            <person name="Hibbett D.S."/>
            <person name="Martin F."/>
            <person name="Nordberg H.P."/>
            <person name="Cantor M.N."/>
            <person name="Hua S.X."/>
        </authorList>
    </citation>
    <scope>NUCLEOTIDE SEQUENCE [LARGE SCALE GENOMIC DNA]</scope>
    <source>
        <strain evidence="3 4">F 1598</strain>
    </source>
</reference>
<protein>
    <recommendedName>
        <fullName evidence="2">DUF6534 domain-containing protein</fullName>
    </recommendedName>
</protein>
<feature type="domain" description="DUF6534" evidence="2">
    <location>
        <begin position="78"/>
        <end position="138"/>
    </location>
</feature>
<dbReference type="EMBL" id="KN833000">
    <property type="protein sequence ID" value="KIM81150.1"/>
    <property type="molecule type" value="Genomic_DNA"/>
</dbReference>
<feature type="transmembrane region" description="Helical" evidence="1">
    <location>
        <begin position="65"/>
        <end position="87"/>
    </location>
</feature>
<name>A0A0C3F956_PILCF</name>
<dbReference type="InParanoid" id="A0A0C3F956"/>
<reference evidence="4" key="2">
    <citation type="submission" date="2015-01" db="EMBL/GenBank/DDBJ databases">
        <title>Evolutionary Origins and Diversification of the Mycorrhizal Mutualists.</title>
        <authorList>
            <consortium name="DOE Joint Genome Institute"/>
            <consortium name="Mycorrhizal Genomics Consortium"/>
            <person name="Kohler A."/>
            <person name="Kuo A."/>
            <person name="Nagy L.G."/>
            <person name="Floudas D."/>
            <person name="Copeland A."/>
            <person name="Barry K.W."/>
            <person name="Cichocki N."/>
            <person name="Veneault-Fourrey C."/>
            <person name="LaButti K."/>
            <person name="Lindquist E.A."/>
            <person name="Lipzen A."/>
            <person name="Lundell T."/>
            <person name="Morin E."/>
            <person name="Murat C."/>
            <person name="Riley R."/>
            <person name="Ohm R."/>
            <person name="Sun H."/>
            <person name="Tunlid A."/>
            <person name="Henrissat B."/>
            <person name="Grigoriev I.V."/>
            <person name="Hibbett D.S."/>
            <person name="Martin F."/>
        </authorList>
    </citation>
    <scope>NUCLEOTIDE SEQUENCE [LARGE SCALE GENOMIC DNA]</scope>
    <source>
        <strain evidence="4">F 1598</strain>
    </source>
</reference>
<feature type="transmembrane region" description="Helical" evidence="1">
    <location>
        <begin position="30"/>
        <end position="53"/>
    </location>
</feature>
<accession>A0A0C3F956</accession>
<keyword evidence="4" id="KW-1185">Reference proteome</keyword>